<dbReference type="AlphaFoldDB" id="A0AAU9RHH3"/>
<organism evidence="7 8">
    <name type="scientific">Thlaspi arvense</name>
    <name type="common">Field penny-cress</name>
    <dbReference type="NCBI Taxonomy" id="13288"/>
    <lineage>
        <taxon>Eukaryota</taxon>
        <taxon>Viridiplantae</taxon>
        <taxon>Streptophyta</taxon>
        <taxon>Embryophyta</taxon>
        <taxon>Tracheophyta</taxon>
        <taxon>Spermatophyta</taxon>
        <taxon>Magnoliopsida</taxon>
        <taxon>eudicotyledons</taxon>
        <taxon>Gunneridae</taxon>
        <taxon>Pentapetalae</taxon>
        <taxon>rosids</taxon>
        <taxon>malvids</taxon>
        <taxon>Brassicales</taxon>
        <taxon>Brassicaceae</taxon>
        <taxon>Thlaspideae</taxon>
        <taxon>Thlaspi</taxon>
    </lineage>
</organism>
<keyword evidence="8" id="KW-1185">Reference proteome</keyword>
<proteinExistence type="predicted"/>
<comment type="caution">
    <text evidence="7">The sequence shown here is derived from an EMBL/GenBank/DDBJ whole genome shotgun (WGS) entry which is preliminary data.</text>
</comment>
<dbReference type="InterPro" id="IPR036965">
    <property type="entry name" value="Terpene_synth_N_sf"/>
</dbReference>
<dbReference type="GO" id="GO:0010333">
    <property type="term" value="F:terpene synthase activity"/>
    <property type="evidence" value="ECO:0007669"/>
    <property type="project" value="InterPro"/>
</dbReference>
<evidence type="ECO:0000256" key="4">
    <source>
        <dbReference type="ARBA" id="ARBA00023239"/>
    </source>
</evidence>
<comment type="cofactor">
    <cofactor evidence="1">
        <name>Mg(2+)</name>
        <dbReference type="ChEBI" id="CHEBI:18420"/>
    </cofactor>
</comment>
<keyword evidence="2" id="KW-0479">Metal-binding</keyword>
<name>A0AAU9RHH3_THLAR</name>
<evidence type="ECO:0000259" key="6">
    <source>
        <dbReference type="Pfam" id="PF03936"/>
    </source>
</evidence>
<dbReference type="InterPro" id="IPR050148">
    <property type="entry name" value="Terpene_synthase-like"/>
</dbReference>
<dbReference type="SUPFAM" id="SSF48576">
    <property type="entry name" value="Terpenoid synthases"/>
    <property type="match status" value="1"/>
</dbReference>
<dbReference type="EMBL" id="CAJVSB020000176">
    <property type="protein sequence ID" value="CAH2042547.1"/>
    <property type="molecule type" value="Genomic_DNA"/>
</dbReference>
<evidence type="ECO:0000256" key="2">
    <source>
        <dbReference type="ARBA" id="ARBA00022723"/>
    </source>
</evidence>
<dbReference type="InterPro" id="IPR008930">
    <property type="entry name" value="Terpenoid_cyclase/PrenylTrfase"/>
</dbReference>
<evidence type="ECO:0000259" key="5">
    <source>
        <dbReference type="Pfam" id="PF01397"/>
    </source>
</evidence>
<dbReference type="Pfam" id="PF03936">
    <property type="entry name" value="Terpene_synth_C"/>
    <property type="match status" value="1"/>
</dbReference>
<dbReference type="GO" id="GO:0016102">
    <property type="term" value="P:diterpenoid biosynthetic process"/>
    <property type="evidence" value="ECO:0007669"/>
    <property type="project" value="TreeGrafter"/>
</dbReference>
<dbReference type="Gene3D" id="1.50.10.130">
    <property type="entry name" value="Terpene synthase, N-terminal domain"/>
    <property type="match status" value="1"/>
</dbReference>
<reference evidence="7 8" key="1">
    <citation type="submission" date="2022-03" db="EMBL/GenBank/DDBJ databases">
        <authorList>
            <person name="Nunn A."/>
            <person name="Chopra R."/>
            <person name="Nunn A."/>
            <person name="Contreras Garrido A."/>
        </authorList>
    </citation>
    <scope>NUCLEOTIDE SEQUENCE [LARGE SCALE GENOMIC DNA]</scope>
</reference>
<dbReference type="InterPro" id="IPR001906">
    <property type="entry name" value="Terpene_synth_N"/>
</dbReference>
<dbReference type="Proteomes" id="UP000836841">
    <property type="component" value="Unassembled WGS sequence"/>
</dbReference>
<dbReference type="InterPro" id="IPR005630">
    <property type="entry name" value="Terpene_synthase_metal-bd"/>
</dbReference>
<dbReference type="PANTHER" id="PTHR31739">
    <property type="entry name" value="ENT-COPALYL DIPHOSPHATE SYNTHASE, CHLOROPLASTIC"/>
    <property type="match status" value="1"/>
</dbReference>
<dbReference type="PANTHER" id="PTHR31739:SF25">
    <property type="entry name" value="(E,E)-GERANYLLINALOOL SYNTHASE"/>
    <property type="match status" value="1"/>
</dbReference>
<dbReference type="SFLD" id="SFLDG01014">
    <property type="entry name" value="Terpene_Cyclase_Like_1_N-term"/>
    <property type="match status" value="1"/>
</dbReference>
<evidence type="ECO:0000256" key="1">
    <source>
        <dbReference type="ARBA" id="ARBA00001946"/>
    </source>
</evidence>
<dbReference type="Gene3D" id="1.10.600.10">
    <property type="entry name" value="Farnesyl Diphosphate Synthase"/>
    <property type="match status" value="1"/>
</dbReference>
<feature type="domain" description="Terpene synthase N-terminal" evidence="5">
    <location>
        <begin position="214"/>
        <end position="391"/>
    </location>
</feature>
<dbReference type="GO" id="GO:0000287">
    <property type="term" value="F:magnesium ion binding"/>
    <property type="evidence" value="ECO:0007669"/>
    <property type="project" value="InterPro"/>
</dbReference>
<keyword evidence="4" id="KW-0456">Lyase</keyword>
<evidence type="ECO:0000256" key="3">
    <source>
        <dbReference type="ARBA" id="ARBA00022842"/>
    </source>
</evidence>
<evidence type="ECO:0000313" key="7">
    <source>
        <dbReference type="EMBL" id="CAH2042547.1"/>
    </source>
</evidence>
<accession>A0AAU9RHH3</accession>
<protein>
    <submittedName>
        <fullName evidence="7">Uncharacterized protein</fullName>
    </submittedName>
</protein>
<dbReference type="SUPFAM" id="SSF48239">
    <property type="entry name" value="Terpenoid cyclases/Protein prenyltransferases"/>
    <property type="match status" value="2"/>
</dbReference>
<dbReference type="InterPro" id="IPR008949">
    <property type="entry name" value="Isoprenoid_synthase_dom_sf"/>
</dbReference>
<dbReference type="FunFam" id="1.10.600.10:FF:000036">
    <property type="entry name" value="cis-abienol synthase, chloroplastic"/>
    <property type="match status" value="1"/>
</dbReference>
<feature type="domain" description="Terpene synthase metal-binding" evidence="6">
    <location>
        <begin position="485"/>
        <end position="719"/>
    </location>
</feature>
<gene>
    <name evidence="7" type="ORF">TAV2_LOCUS4734</name>
</gene>
<dbReference type="Gene3D" id="1.50.10.160">
    <property type="match status" value="1"/>
</dbReference>
<dbReference type="FunFam" id="1.50.10.130:FF:000002">
    <property type="entry name" value="Ent-copalyl diphosphate synthase, chloroplastic"/>
    <property type="match status" value="1"/>
</dbReference>
<sequence>MPWFLMESSLSSIQALVSQIKQEILSNFNPSLFISPSAYDTAWLALVPCPNSPRSPLFKGCLNWVLKSQKEEGFWGGVGGDGLPAIDSLPATLACLIAIKKWGVGEQNLKKGLAFINSYSEMLFKVKDDKFPRWFAIVFPAMVELALENGLEIVFPKGLEAVLSNISLERQRILQTEELVDNYQFAPLLAYLEALPFSCPVHEEDIERNLSEDGSLFQSPSATARAFLATGNLKCLDYLKTLVAKHPNGVPAMYPIDEELVSLCMVNQVQRLGLAEHFTKEIGEILEQIYRSYKEQEKEATTFNLAITKIYKDSLAFRLLRMHGYNVTSRSFCWFLYHEEIVAHMERNYEYFTSVLYNVYRATDLMFSGEGELEEARLFSRKLLEKSLKLTNINDNVIMFANFQKIIGRSIDHELSIPWIARLDHLDHRMWIEENQVDTLWIAKATFYRISCLQNHKLMQLAVENFEFRQSIYRKELEELNRWSKDLGLSEMGFGREKTTYCYYAVACSTSVPHDSVARLIVAKSAILVTVADDFYDMEGSLEELQTLTQAVQRWDGRGLTGHGKVIFLGLDNLVRGVATKYLHRQGIDITEKLQNMWRETFVSWLMETTWSKSEYIPSMEEYLEIGMTSIAVHAIILPASCFLSTSSPSYELKTSPYETITKLLMVSTRLLNDIQSYEKEIEVGRKNLVMLHQIENSRVGIENSISYVRDILNSKKKELLEHALIDDLGDLSKSFRHFHLSCLRVFQMFFNSSNVFDSATDLLHDIKRAIYMPLEYNISKPLNPLKQYPSQPVEKGSYKIQACVIKAINYKSKRSIIRQQFSISSSLRLGCQKVVTPMKPNFRFI</sequence>
<keyword evidence="3" id="KW-0460">Magnesium</keyword>
<dbReference type="Pfam" id="PF01397">
    <property type="entry name" value="Terpene_synth"/>
    <property type="match status" value="1"/>
</dbReference>
<evidence type="ECO:0000313" key="8">
    <source>
        <dbReference type="Proteomes" id="UP000836841"/>
    </source>
</evidence>